<dbReference type="InterPro" id="IPR036913">
    <property type="entry name" value="YegP-like_sf"/>
</dbReference>
<name>A0A7W7B2E9_9SPHN</name>
<dbReference type="Pfam" id="PF07411">
    <property type="entry name" value="DUF1508"/>
    <property type="match status" value="1"/>
</dbReference>
<dbReference type="Proteomes" id="UP000566324">
    <property type="component" value="Unassembled WGS sequence"/>
</dbReference>
<organism evidence="2 3">
    <name type="scientific">Sphingosinicella soli</name>
    <dbReference type="NCBI Taxonomy" id="333708"/>
    <lineage>
        <taxon>Bacteria</taxon>
        <taxon>Pseudomonadati</taxon>
        <taxon>Pseudomonadota</taxon>
        <taxon>Alphaproteobacteria</taxon>
        <taxon>Sphingomonadales</taxon>
        <taxon>Sphingosinicellaceae</taxon>
        <taxon>Sphingosinicella</taxon>
    </lineage>
</organism>
<comment type="caution">
    <text evidence="2">The sequence shown here is derived from an EMBL/GenBank/DDBJ whole genome shotgun (WGS) entry which is preliminary data.</text>
</comment>
<accession>A0A7W7B2E9</accession>
<reference evidence="2 3" key="1">
    <citation type="submission" date="2020-08" db="EMBL/GenBank/DDBJ databases">
        <title>Genomic Encyclopedia of Type Strains, Phase IV (KMG-IV): sequencing the most valuable type-strain genomes for metagenomic binning, comparative biology and taxonomic classification.</title>
        <authorList>
            <person name="Goeker M."/>
        </authorList>
    </citation>
    <scope>NUCLEOTIDE SEQUENCE [LARGE SCALE GENOMIC DNA]</scope>
    <source>
        <strain evidence="2 3">DSM 17328</strain>
    </source>
</reference>
<evidence type="ECO:0000259" key="1">
    <source>
        <dbReference type="Pfam" id="PF07411"/>
    </source>
</evidence>
<protein>
    <submittedName>
        <fullName evidence="2">Uncharacterized protein YegP (UPF0339 family)</fullName>
    </submittedName>
</protein>
<keyword evidence="3" id="KW-1185">Reference proteome</keyword>
<sequence length="162" mass="18070">MIHATVEIQVRKSGTRRLVLSVGMKLSSLSYIQRERLESDSSVPEGRGEMNGKLTRIGLGVASEEGRTDWSRLVSLTDEDIDRAMTQDDDAWPLEGSRVAKGYSFEITEDKQGEFRVAFKYNSEKIFTTEGYSSKARAKRAIESFRKNGSLAPVVDRSKSAA</sequence>
<feature type="domain" description="DUF1508" evidence="1">
    <location>
        <begin position="110"/>
        <end position="156"/>
    </location>
</feature>
<dbReference type="AlphaFoldDB" id="A0A7W7B2E9"/>
<dbReference type="SUPFAM" id="SSF160113">
    <property type="entry name" value="YegP-like"/>
    <property type="match status" value="1"/>
</dbReference>
<dbReference type="EMBL" id="JACHNZ010000024">
    <property type="protein sequence ID" value="MBB4632609.1"/>
    <property type="molecule type" value="Genomic_DNA"/>
</dbReference>
<dbReference type="Gene3D" id="2.30.29.80">
    <property type="match status" value="1"/>
</dbReference>
<gene>
    <name evidence="2" type="ORF">GGQ98_002235</name>
</gene>
<proteinExistence type="predicted"/>
<evidence type="ECO:0000313" key="3">
    <source>
        <dbReference type="Proteomes" id="UP000566324"/>
    </source>
</evidence>
<evidence type="ECO:0000313" key="2">
    <source>
        <dbReference type="EMBL" id="MBB4632609.1"/>
    </source>
</evidence>
<dbReference type="InterPro" id="IPR010879">
    <property type="entry name" value="DUF1508"/>
</dbReference>